<proteinExistence type="predicted"/>
<keyword evidence="4" id="KW-1185">Reference proteome</keyword>
<feature type="compositionally biased region" description="Polar residues" evidence="1">
    <location>
        <begin position="26"/>
        <end position="39"/>
    </location>
</feature>
<protein>
    <recommendedName>
        <fullName evidence="2">DUF6546 domain-containing protein</fullName>
    </recommendedName>
</protein>
<gene>
    <name evidence="3" type="ORF">RCO7_04963</name>
</gene>
<organism evidence="3 4">
    <name type="scientific">Rhynchosporium graminicola</name>
    <dbReference type="NCBI Taxonomy" id="2792576"/>
    <lineage>
        <taxon>Eukaryota</taxon>
        <taxon>Fungi</taxon>
        <taxon>Dikarya</taxon>
        <taxon>Ascomycota</taxon>
        <taxon>Pezizomycotina</taxon>
        <taxon>Leotiomycetes</taxon>
        <taxon>Helotiales</taxon>
        <taxon>Ploettnerulaceae</taxon>
        <taxon>Rhynchosporium</taxon>
    </lineage>
</organism>
<feature type="region of interest" description="Disordered" evidence="1">
    <location>
        <begin position="16"/>
        <end position="39"/>
    </location>
</feature>
<dbReference type="STRING" id="914237.A0A1E1KHP3"/>
<dbReference type="InterPro" id="IPR046676">
    <property type="entry name" value="DUF6546"/>
</dbReference>
<comment type="caution">
    <text evidence="3">The sequence shown here is derived from an EMBL/GenBank/DDBJ whole genome shotgun (WGS) entry which is preliminary data.</text>
</comment>
<evidence type="ECO:0000256" key="1">
    <source>
        <dbReference type="SAM" id="MobiDB-lite"/>
    </source>
</evidence>
<dbReference type="Proteomes" id="UP000178129">
    <property type="component" value="Unassembled WGS sequence"/>
</dbReference>
<evidence type="ECO:0000313" key="4">
    <source>
        <dbReference type="Proteomes" id="UP000178129"/>
    </source>
</evidence>
<accession>A0A1E1KHP3</accession>
<dbReference type="InParanoid" id="A0A1E1KHP3"/>
<sequence>MPIYGIPTWGSPRVSPWKPLGEPLQESAQESPRDSSPNHFCETQSFPEYWSKLPAEIRLVILDMVVENYRFQPSVPYLRAGYATVCREWQPVFEQQNFRRLVLDYDKIHGLNTLTAKFHRRGYLAQIFLRVRLDAYDCSVCQTKESNDQKDRNNHFFNRSLYGLLSVLSQWTVLEPSPGRYGRKMKGLELELGAYSPSDYRHTFRDFQIEPNRELRNTAEAETYLGETYHQEHEQLGSLDDHFHGWVDGRRDDKSLICTEAKQRLMGTLEINWARTRPDKYDFRLKRGDLAKFNLGRGPIFDAEPSRAQDNEMAELRWEKTHLAELEFWPEVEVVTSLLIRRQFPRKISGSSIGRLLKESFTNLREFRREGWFDVDAQQQLEFDEGFNKYLAEENLPSTLRNVYIFEESNDTLHLPADAADRSYKRSLGMRFSYRSHLLENISVAFLIDARDFFFQFWQTQIGSPMEFKLVPWENLRSLTLTSNALRARHNSVLLKNLLLSAGRAVAFMPELEMLEIWNAKLKDGDPTGLGLPGAASVFRYEYKKEQSMITFASDSVTLHAMVSEELQGDVGSCWKILPRHSSGNQLNFKCELIREGEWSSWGSTYPRVMESLKLQGRVLHELSRCQMACENPMSRKSDTEANVTTADG</sequence>
<dbReference type="AlphaFoldDB" id="A0A1E1KHP3"/>
<feature type="domain" description="DUF6546" evidence="2">
    <location>
        <begin position="395"/>
        <end position="621"/>
    </location>
</feature>
<evidence type="ECO:0000259" key="2">
    <source>
        <dbReference type="Pfam" id="PF20183"/>
    </source>
</evidence>
<name>A0A1E1KHP3_9HELO</name>
<dbReference type="EMBL" id="FJUW01000012">
    <property type="protein sequence ID" value="CZS96284.1"/>
    <property type="molecule type" value="Genomic_DNA"/>
</dbReference>
<reference evidence="4" key="1">
    <citation type="submission" date="2016-03" db="EMBL/GenBank/DDBJ databases">
        <authorList>
            <person name="Ploux O."/>
        </authorList>
    </citation>
    <scope>NUCLEOTIDE SEQUENCE [LARGE SCALE GENOMIC DNA]</scope>
    <source>
        <strain evidence="4">UK7</strain>
    </source>
</reference>
<evidence type="ECO:0000313" key="3">
    <source>
        <dbReference type="EMBL" id="CZS96284.1"/>
    </source>
</evidence>
<dbReference type="Pfam" id="PF20183">
    <property type="entry name" value="DUF6546"/>
    <property type="match status" value="1"/>
</dbReference>